<dbReference type="RefSeq" id="XP_007748606.1">
    <property type="nucleotide sequence ID" value="XM_007750416.1"/>
</dbReference>
<gene>
    <name evidence="2" type="ORF">A1O5_09838</name>
</gene>
<evidence type="ECO:0000256" key="1">
    <source>
        <dbReference type="SAM" id="MobiDB-lite"/>
    </source>
</evidence>
<dbReference type="EMBL" id="AMGX01000017">
    <property type="protein sequence ID" value="EXJ67191.1"/>
    <property type="molecule type" value="Genomic_DNA"/>
</dbReference>
<proteinExistence type="predicted"/>
<dbReference type="HOGENOM" id="CLU_1245402_0_0_1"/>
<organism evidence="2 3">
    <name type="scientific">Cladophialophora psammophila CBS 110553</name>
    <dbReference type="NCBI Taxonomy" id="1182543"/>
    <lineage>
        <taxon>Eukaryota</taxon>
        <taxon>Fungi</taxon>
        <taxon>Dikarya</taxon>
        <taxon>Ascomycota</taxon>
        <taxon>Pezizomycotina</taxon>
        <taxon>Eurotiomycetes</taxon>
        <taxon>Chaetothyriomycetidae</taxon>
        <taxon>Chaetothyriales</taxon>
        <taxon>Herpotrichiellaceae</taxon>
        <taxon>Cladophialophora</taxon>
    </lineage>
</organism>
<dbReference type="GeneID" id="19194533"/>
<evidence type="ECO:0000313" key="3">
    <source>
        <dbReference type="Proteomes" id="UP000019471"/>
    </source>
</evidence>
<reference evidence="2 3" key="1">
    <citation type="submission" date="2013-03" db="EMBL/GenBank/DDBJ databases">
        <title>The Genome Sequence of Cladophialophora psammophila CBS 110553.</title>
        <authorList>
            <consortium name="The Broad Institute Genomics Platform"/>
            <person name="Cuomo C."/>
            <person name="de Hoog S."/>
            <person name="Gorbushina A."/>
            <person name="Walker B."/>
            <person name="Young S.K."/>
            <person name="Zeng Q."/>
            <person name="Gargeya S."/>
            <person name="Fitzgerald M."/>
            <person name="Haas B."/>
            <person name="Abouelleil A."/>
            <person name="Allen A.W."/>
            <person name="Alvarado L."/>
            <person name="Arachchi H.M."/>
            <person name="Berlin A.M."/>
            <person name="Chapman S.B."/>
            <person name="Gainer-Dewar J."/>
            <person name="Goldberg J."/>
            <person name="Griggs A."/>
            <person name="Gujja S."/>
            <person name="Hansen M."/>
            <person name="Howarth C."/>
            <person name="Imamovic A."/>
            <person name="Ireland A."/>
            <person name="Larimer J."/>
            <person name="McCowan C."/>
            <person name="Murphy C."/>
            <person name="Pearson M."/>
            <person name="Poon T.W."/>
            <person name="Priest M."/>
            <person name="Roberts A."/>
            <person name="Saif S."/>
            <person name="Shea T."/>
            <person name="Sisk P."/>
            <person name="Sykes S."/>
            <person name="Wortman J."/>
            <person name="Nusbaum C."/>
            <person name="Birren B."/>
        </authorList>
    </citation>
    <scope>NUCLEOTIDE SEQUENCE [LARGE SCALE GENOMIC DNA]</scope>
    <source>
        <strain evidence="2 3">CBS 110553</strain>
    </source>
</reference>
<feature type="compositionally biased region" description="Basic and acidic residues" evidence="1">
    <location>
        <begin position="167"/>
        <end position="200"/>
    </location>
</feature>
<protein>
    <submittedName>
        <fullName evidence="2">Uncharacterized protein</fullName>
    </submittedName>
</protein>
<keyword evidence="3" id="KW-1185">Reference proteome</keyword>
<dbReference type="Proteomes" id="UP000019471">
    <property type="component" value="Unassembled WGS sequence"/>
</dbReference>
<sequence>MDFRQVRRIPITRGWGPCKKTHWVPVSDYEAWQTPDGFTHTSHWSVGIDPWALGIRRPRILLADNDIQYLGFRETRPGGPGALLRPGLGEVNEILDAVYARDQQELEDRRAIEERRADEYRRKWLTLHEAQTATNRLPQHMEEYHNQMQRPINDDRLRGLQTDAESYAERKRQREEEQHRRDRERERELRDAELGRRTREDLEDYGFVPVTRRRGRGRGGRGGRR</sequence>
<feature type="region of interest" description="Disordered" evidence="1">
    <location>
        <begin position="166"/>
        <end position="225"/>
    </location>
</feature>
<evidence type="ECO:0000313" key="2">
    <source>
        <dbReference type="EMBL" id="EXJ67191.1"/>
    </source>
</evidence>
<accession>W9WR82</accession>
<dbReference type="OrthoDB" id="4142560at2759"/>
<dbReference type="AlphaFoldDB" id="W9WR82"/>
<feature type="compositionally biased region" description="Basic residues" evidence="1">
    <location>
        <begin position="211"/>
        <end position="225"/>
    </location>
</feature>
<name>W9WR82_9EURO</name>
<comment type="caution">
    <text evidence="2">The sequence shown here is derived from an EMBL/GenBank/DDBJ whole genome shotgun (WGS) entry which is preliminary data.</text>
</comment>